<dbReference type="GO" id="GO:0020037">
    <property type="term" value="F:heme binding"/>
    <property type="evidence" value="ECO:0007669"/>
    <property type="project" value="InterPro"/>
</dbReference>
<comment type="caution">
    <text evidence="18">The sequence shown here is derived from an EMBL/GenBank/DDBJ whole genome shotgun (WGS) entry which is preliminary data.</text>
</comment>
<evidence type="ECO:0000256" key="2">
    <source>
        <dbReference type="ARBA" id="ARBA00004050"/>
    </source>
</evidence>
<dbReference type="GO" id="GO:0017004">
    <property type="term" value="P:cytochrome complex assembly"/>
    <property type="evidence" value="ECO:0007669"/>
    <property type="project" value="TreeGrafter"/>
</dbReference>
<dbReference type="Pfam" id="PF01127">
    <property type="entry name" value="Sdh_cyt"/>
    <property type="match status" value="1"/>
</dbReference>
<reference evidence="18" key="1">
    <citation type="journal article" date="2014" name="Int. J. Syst. Evol. Microbiol.">
        <title>Complete genome sequence of Corynebacterium casei LMG S-19264T (=DSM 44701T), isolated from a smear-ripened cheese.</title>
        <authorList>
            <consortium name="US DOE Joint Genome Institute (JGI-PGF)"/>
            <person name="Walter F."/>
            <person name="Albersmeier A."/>
            <person name="Kalinowski J."/>
            <person name="Ruckert C."/>
        </authorList>
    </citation>
    <scope>NUCLEOTIDE SEQUENCE</scope>
    <source>
        <strain evidence="18">CGMCC 1.12726</strain>
    </source>
</reference>
<comment type="function">
    <text evidence="2">Membrane-anchoring subunit of succinate dehydrogenase (SDH).</text>
</comment>
<dbReference type="InterPro" id="IPR034804">
    <property type="entry name" value="SQR/QFR_C/D"/>
</dbReference>
<reference evidence="18" key="2">
    <citation type="submission" date="2020-09" db="EMBL/GenBank/DDBJ databases">
        <authorList>
            <person name="Sun Q."/>
            <person name="Zhou Y."/>
        </authorList>
    </citation>
    <scope>NUCLEOTIDE SEQUENCE</scope>
    <source>
        <strain evidence="18">CGMCC 1.12726</strain>
    </source>
</reference>
<feature type="transmembrane region" description="Helical" evidence="17">
    <location>
        <begin position="57"/>
        <end position="78"/>
    </location>
</feature>
<keyword evidence="19" id="KW-1185">Reference proteome</keyword>
<evidence type="ECO:0000256" key="6">
    <source>
        <dbReference type="ARBA" id="ARBA00022448"/>
    </source>
</evidence>
<dbReference type="GO" id="GO:0005886">
    <property type="term" value="C:plasma membrane"/>
    <property type="evidence" value="ECO:0007669"/>
    <property type="project" value="UniProtKB-SubCell"/>
</dbReference>
<evidence type="ECO:0000313" key="18">
    <source>
        <dbReference type="EMBL" id="GGF97426.1"/>
    </source>
</evidence>
<evidence type="ECO:0000256" key="4">
    <source>
        <dbReference type="ARBA" id="ARBA00005163"/>
    </source>
</evidence>
<comment type="pathway">
    <text evidence="4">Carbohydrate metabolism; tricarboxylic acid cycle.</text>
</comment>
<dbReference type="PANTHER" id="PTHR38689:SF1">
    <property type="entry name" value="SUCCINATE DEHYDROGENASE HYDROPHOBIC MEMBRANE ANCHOR SUBUNIT"/>
    <property type="match status" value="1"/>
</dbReference>
<evidence type="ECO:0000256" key="14">
    <source>
        <dbReference type="ARBA" id="ARBA00022989"/>
    </source>
</evidence>
<comment type="cofactor">
    <cofactor evidence="1">
        <name>heme</name>
        <dbReference type="ChEBI" id="CHEBI:30413"/>
    </cofactor>
</comment>
<protein>
    <recommendedName>
        <fullName evidence="5">Succinate dehydrogenase hydrophobic membrane anchor subunit</fullName>
    </recommendedName>
</protein>
<evidence type="ECO:0000256" key="13">
    <source>
        <dbReference type="ARBA" id="ARBA00022982"/>
    </source>
</evidence>
<evidence type="ECO:0000256" key="12">
    <source>
        <dbReference type="ARBA" id="ARBA00022723"/>
    </source>
</evidence>
<dbReference type="GO" id="GO:0006099">
    <property type="term" value="P:tricarboxylic acid cycle"/>
    <property type="evidence" value="ECO:0007669"/>
    <property type="project" value="UniProtKB-KW"/>
</dbReference>
<evidence type="ECO:0000256" key="15">
    <source>
        <dbReference type="ARBA" id="ARBA00023004"/>
    </source>
</evidence>
<keyword evidence="13" id="KW-0249">Electron transport</keyword>
<keyword evidence="11 17" id="KW-0812">Transmembrane</keyword>
<dbReference type="GO" id="GO:0009055">
    <property type="term" value="F:electron transfer activity"/>
    <property type="evidence" value="ECO:0007669"/>
    <property type="project" value="TreeGrafter"/>
</dbReference>
<dbReference type="GO" id="GO:0046872">
    <property type="term" value="F:metal ion binding"/>
    <property type="evidence" value="ECO:0007669"/>
    <property type="project" value="UniProtKB-KW"/>
</dbReference>
<keyword evidence="15" id="KW-0408">Iron</keyword>
<dbReference type="EMBL" id="BMFO01000004">
    <property type="protein sequence ID" value="GGF97426.1"/>
    <property type="molecule type" value="Genomic_DNA"/>
</dbReference>
<feature type="transmembrane region" description="Helical" evidence="17">
    <location>
        <begin position="98"/>
        <end position="124"/>
    </location>
</feature>
<evidence type="ECO:0000256" key="10">
    <source>
        <dbReference type="ARBA" id="ARBA00022617"/>
    </source>
</evidence>
<evidence type="ECO:0000256" key="8">
    <source>
        <dbReference type="ARBA" id="ARBA00022519"/>
    </source>
</evidence>
<sequence>MKYRNPIATARGLGSAKSGFGHWWAQRLSAVVLALFTPFVVYCLAKYGIADYALLKALFANPLFSAACALYVLALFWHARLGLQVVVEDYIHAPGLEVALQIVVKIVYSFAAVAALVAIARLALSA</sequence>
<name>A0A917CUG3_9GAMM</name>
<dbReference type="SUPFAM" id="SSF81343">
    <property type="entry name" value="Fumarate reductase respiratory complex transmembrane subunits"/>
    <property type="match status" value="1"/>
</dbReference>
<proteinExistence type="predicted"/>
<evidence type="ECO:0000256" key="7">
    <source>
        <dbReference type="ARBA" id="ARBA00022475"/>
    </source>
</evidence>
<evidence type="ECO:0000256" key="16">
    <source>
        <dbReference type="ARBA" id="ARBA00023136"/>
    </source>
</evidence>
<dbReference type="InterPro" id="IPR000701">
    <property type="entry name" value="SuccDH_FuR_B_TM-su"/>
</dbReference>
<dbReference type="CDD" id="cd03495">
    <property type="entry name" value="SQR_TypeC_SdhD_like"/>
    <property type="match status" value="1"/>
</dbReference>
<dbReference type="Gene3D" id="1.20.1300.10">
    <property type="entry name" value="Fumarate reductase/succinate dehydrogenase, transmembrane subunit"/>
    <property type="match status" value="1"/>
</dbReference>
<evidence type="ECO:0000256" key="3">
    <source>
        <dbReference type="ARBA" id="ARBA00004429"/>
    </source>
</evidence>
<accession>A0A917CUG3</accession>
<evidence type="ECO:0000256" key="1">
    <source>
        <dbReference type="ARBA" id="ARBA00001971"/>
    </source>
</evidence>
<evidence type="ECO:0000256" key="9">
    <source>
        <dbReference type="ARBA" id="ARBA00022532"/>
    </source>
</evidence>
<keyword evidence="8" id="KW-0997">Cell inner membrane</keyword>
<dbReference type="AlphaFoldDB" id="A0A917CUG3"/>
<gene>
    <name evidence="18" type="ORF">GCM10010960_18920</name>
</gene>
<keyword evidence="12" id="KW-0479">Metal-binding</keyword>
<dbReference type="PANTHER" id="PTHR38689">
    <property type="entry name" value="SUCCINATE DEHYDROGENASE HYDROPHOBIC MEMBRANE ANCHOR SUBUNIT"/>
    <property type="match status" value="1"/>
</dbReference>
<keyword evidence="9" id="KW-0816">Tricarboxylic acid cycle</keyword>
<keyword evidence="10" id="KW-0349">Heme</keyword>
<dbReference type="InterPro" id="IPR014312">
    <property type="entry name" value="Succ_DH_anchor"/>
</dbReference>
<keyword evidence="7" id="KW-1003">Cell membrane</keyword>
<dbReference type="Proteomes" id="UP000632858">
    <property type="component" value="Unassembled WGS sequence"/>
</dbReference>
<evidence type="ECO:0000313" key="19">
    <source>
        <dbReference type="Proteomes" id="UP000632858"/>
    </source>
</evidence>
<dbReference type="NCBIfam" id="TIGR02968">
    <property type="entry name" value="succ_dehyd_anc"/>
    <property type="match status" value="1"/>
</dbReference>
<comment type="subcellular location">
    <subcellularLocation>
        <location evidence="3">Cell inner membrane</location>
        <topology evidence="3">Multi-pass membrane protein</topology>
    </subcellularLocation>
</comment>
<keyword evidence="6" id="KW-0813">Transport</keyword>
<keyword evidence="14 17" id="KW-1133">Transmembrane helix</keyword>
<keyword evidence="16 17" id="KW-0472">Membrane</keyword>
<evidence type="ECO:0000256" key="11">
    <source>
        <dbReference type="ARBA" id="ARBA00022692"/>
    </source>
</evidence>
<evidence type="ECO:0000256" key="17">
    <source>
        <dbReference type="SAM" id="Phobius"/>
    </source>
</evidence>
<feature type="transmembrane region" description="Helical" evidence="17">
    <location>
        <begin position="24"/>
        <end position="45"/>
    </location>
</feature>
<evidence type="ECO:0000256" key="5">
    <source>
        <dbReference type="ARBA" id="ARBA00019425"/>
    </source>
</evidence>
<organism evidence="18 19">
    <name type="scientific">Arenimonas maotaiensis</name>
    <dbReference type="NCBI Taxonomy" id="1446479"/>
    <lineage>
        <taxon>Bacteria</taxon>
        <taxon>Pseudomonadati</taxon>
        <taxon>Pseudomonadota</taxon>
        <taxon>Gammaproteobacteria</taxon>
        <taxon>Lysobacterales</taxon>
        <taxon>Lysobacteraceae</taxon>
        <taxon>Arenimonas</taxon>
    </lineage>
</organism>
<dbReference type="RefSeq" id="WP_188450153.1">
    <property type="nucleotide sequence ID" value="NZ_BMFO01000004.1"/>
</dbReference>